<keyword evidence="3" id="KW-1185">Reference proteome</keyword>
<dbReference type="AlphaFoldDB" id="A0A8K0D228"/>
<dbReference type="EMBL" id="VTPC01005810">
    <property type="protein sequence ID" value="KAF2895562.1"/>
    <property type="molecule type" value="Genomic_DNA"/>
</dbReference>
<reference evidence="2" key="1">
    <citation type="submission" date="2019-08" db="EMBL/GenBank/DDBJ databases">
        <title>The genome of the North American firefly Photinus pyralis.</title>
        <authorList>
            <consortium name="Photinus pyralis genome working group"/>
            <person name="Fallon T.R."/>
            <person name="Sander Lower S.E."/>
            <person name="Weng J.-K."/>
        </authorList>
    </citation>
    <scope>NUCLEOTIDE SEQUENCE</scope>
    <source>
        <strain evidence="2">TRF0915ILg1</strain>
        <tissue evidence="2">Whole body</tissue>
    </source>
</reference>
<evidence type="ECO:0000313" key="3">
    <source>
        <dbReference type="Proteomes" id="UP000801492"/>
    </source>
</evidence>
<evidence type="ECO:0000256" key="1">
    <source>
        <dbReference type="ARBA" id="ARBA00022729"/>
    </source>
</evidence>
<feature type="non-terminal residue" evidence="2">
    <location>
        <position position="1"/>
    </location>
</feature>
<name>A0A8K0D228_IGNLU</name>
<gene>
    <name evidence="2" type="ORF">ILUMI_10616</name>
</gene>
<accession>A0A8K0D228</accession>
<keyword evidence="1" id="KW-0732">Signal</keyword>
<dbReference type="Proteomes" id="UP000801492">
    <property type="component" value="Unassembled WGS sequence"/>
</dbReference>
<evidence type="ECO:0000313" key="2">
    <source>
        <dbReference type="EMBL" id="KAF2895562.1"/>
    </source>
</evidence>
<comment type="caution">
    <text evidence="2">The sequence shown here is derived from an EMBL/GenBank/DDBJ whole genome shotgun (WGS) entry which is preliminary data.</text>
</comment>
<sequence>PKRKEETEDDLEANVEKIIKILENAGAVLTHVAVDILTGRQYIHLLFINESKSCLAMHRYMGEFAYDLERRVGLIPGACPIPKGRYYVHDLLLDFDKITTISNFPFGNLRLTAYMYDSRTKDVCCIRAEIENNFIP</sequence>
<dbReference type="Gene3D" id="2.70.220.10">
    <property type="entry name" value="Ganglioside GM2 activator"/>
    <property type="match status" value="1"/>
</dbReference>
<proteinExistence type="predicted"/>
<dbReference type="InterPro" id="IPR036846">
    <property type="entry name" value="GM2-AP_sf"/>
</dbReference>
<dbReference type="OrthoDB" id="6814999at2759"/>
<protein>
    <submittedName>
        <fullName evidence="2">Uncharacterized protein</fullName>
    </submittedName>
</protein>
<organism evidence="2 3">
    <name type="scientific">Ignelater luminosus</name>
    <name type="common">Cucubano</name>
    <name type="synonym">Pyrophorus luminosus</name>
    <dbReference type="NCBI Taxonomy" id="2038154"/>
    <lineage>
        <taxon>Eukaryota</taxon>
        <taxon>Metazoa</taxon>
        <taxon>Ecdysozoa</taxon>
        <taxon>Arthropoda</taxon>
        <taxon>Hexapoda</taxon>
        <taxon>Insecta</taxon>
        <taxon>Pterygota</taxon>
        <taxon>Neoptera</taxon>
        <taxon>Endopterygota</taxon>
        <taxon>Coleoptera</taxon>
        <taxon>Polyphaga</taxon>
        <taxon>Elateriformia</taxon>
        <taxon>Elateroidea</taxon>
        <taxon>Elateridae</taxon>
        <taxon>Agrypninae</taxon>
        <taxon>Pyrophorini</taxon>
        <taxon>Ignelater</taxon>
    </lineage>
</organism>